<name>A0ABS9KPS7_9BACT</name>
<gene>
    <name evidence="1" type="ORF">LZZ85_08425</name>
</gene>
<keyword evidence="2" id="KW-1185">Reference proteome</keyword>
<dbReference type="EMBL" id="JAKLTR010000004">
    <property type="protein sequence ID" value="MCG2614305.1"/>
    <property type="molecule type" value="Genomic_DNA"/>
</dbReference>
<comment type="caution">
    <text evidence="1">The sequence shown here is derived from an EMBL/GenBank/DDBJ whole genome shotgun (WGS) entry which is preliminary data.</text>
</comment>
<reference evidence="1" key="1">
    <citation type="submission" date="2022-01" db="EMBL/GenBank/DDBJ databases">
        <authorList>
            <person name="Jo J.-H."/>
            <person name="Im W.-T."/>
        </authorList>
    </citation>
    <scope>NUCLEOTIDE SEQUENCE</scope>
    <source>
        <strain evidence="1">NA20</strain>
    </source>
</reference>
<dbReference type="Pfam" id="PF13366">
    <property type="entry name" value="PDDEXK_3"/>
    <property type="match status" value="1"/>
</dbReference>
<dbReference type="RefSeq" id="WP_237870603.1">
    <property type="nucleotide sequence ID" value="NZ_JAKLTR010000004.1"/>
</dbReference>
<evidence type="ECO:0000313" key="1">
    <source>
        <dbReference type="EMBL" id="MCG2614305.1"/>
    </source>
</evidence>
<dbReference type="Proteomes" id="UP001165367">
    <property type="component" value="Unassembled WGS sequence"/>
</dbReference>
<proteinExistence type="predicted"/>
<sequence length="129" mass="15037">MTHNEIVKIILDEAFYIHRKLGPGLLESVYSYYLEYRLKKAGLNVRREVPIPVILEGIKLECGYRADLVVENMVLIEIKCVDALIDIHFAQTLTYLKFLDLRLGVILNFKTVFLKDGIRRIVNRLPVEY</sequence>
<accession>A0ABS9KPS7</accession>
<evidence type="ECO:0000313" key="2">
    <source>
        <dbReference type="Proteomes" id="UP001165367"/>
    </source>
</evidence>
<dbReference type="NCBIfam" id="TIGR04256">
    <property type="entry name" value="GxxExxY"/>
    <property type="match status" value="1"/>
</dbReference>
<protein>
    <submittedName>
        <fullName evidence="1">GxxExxY protein</fullName>
    </submittedName>
</protein>
<dbReference type="InterPro" id="IPR026350">
    <property type="entry name" value="GxxExxY"/>
</dbReference>
<organism evidence="1 2">
    <name type="scientific">Terrimonas ginsenosidimutans</name>
    <dbReference type="NCBI Taxonomy" id="2908004"/>
    <lineage>
        <taxon>Bacteria</taxon>
        <taxon>Pseudomonadati</taxon>
        <taxon>Bacteroidota</taxon>
        <taxon>Chitinophagia</taxon>
        <taxon>Chitinophagales</taxon>
        <taxon>Chitinophagaceae</taxon>
        <taxon>Terrimonas</taxon>
    </lineage>
</organism>